<dbReference type="Proteomes" id="UP001429564">
    <property type="component" value="Unassembled WGS sequence"/>
</dbReference>
<comment type="caution">
    <text evidence="2">The sequence shown here is derived from an EMBL/GenBank/DDBJ whole genome shotgun (WGS) entry which is preliminary data.</text>
</comment>
<feature type="transmembrane region" description="Helical" evidence="1">
    <location>
        <begin position="48"/>
        <end position="72"/>
    </location>
</feature>
<name>A0ABX0W9U2_9RHOB</name>
<protein>
    <submittedName>
        <fullName evidence="2">Uncharacterized protein</fullName>
    </submittedName>
</protein>
<accession>A0ABX0W9U2</accession>
<organism evidence="2 3">
    <name type="scientific">Parasedimentitalea denitrificans</name>
    <dbReference type="NCBI Taxonomy" id="2211118"/>
    <lineage>
        <taxon>Bacteria</taxon>
        <taxon>Pseudomonadati</taxon>
        <taxon>Pseudomonadota</taxon>
        <taxon>Alphaproteobacteria</taxon>
        <taxon>Rhodobacterales</taxon>
        <taxon>Paracoccaceae</taxon>
        <taxon>Parasedimentitalea</taxon>
    </lineage>
</organism>
<feature type="transmembrane region" description="Helical" evidence="1">
    <location>
        <begin position="92"/>
        <end position="112"/>
    </location>
</feature>
<evidence type="ECO:0000313" key="3">
    <source>
        <dbReference type="Proteomes" id="UP001429564"/>
    </source>
</evidence>
<reference evidence="2 3" key="1">
    <citation type="submission" date="2018-05" db="EMBL/GenBank/DDBJ databases">
        <authorList>
            <person name="Zhang Y.-J."/>
        </authorList>
    </citation>
    <scope>NUCLEOTIDE SEQUENCE [LARGE SCALE GENOMIC DNA]</scope>
    <source>
        <strain evidence="2 3">CY04</strain>
    </source>
</reference>
<feature type="transmembrane region" description="Helical" evidence="1">
    <location>
        <begin position="20"/>
        <end position="41"/>
    </location>
</feature>
<evidence type="ECO:0000313" key="2">
    <source>
        <dbReference type="EMBL" id="NIZ61998.1"/>
    </source>
</evidence>
<sequence>MSNPNRPTGSEPVIADLPLWKSFWIGQLGSIFFGFIIALLLDFSRAAALLDLSANVSEIIGWAIFVPFYLVVMASLWKCAYNTKTALWGHLARIYAFLTSLLFISILITVIFG</sequence>
<keyword evidence="3" id="KW-1185">Reference proteome</keyword>
<keyword evidence="1" id="KW-0472">Membrane</keyword>
<keyword evidence="1" id="KW-1133">Transmembrane helix</keyword>
<proteinExistence type="predicted"/>
<evidence type="ECO:0000256" key="1">
    <source>
        <dbReference type="SAM" id="Phobius"/>
    </source>
</evidence>
<gene>
    <name evidence="2" type="ORF">DL239_13535</name>
</gene>
<keyword evidence="1" id="KW-0812">Transmembrane</keyword>
<dbReference type="EMBL" id="QHLQ01000013">
    <property type="protein sequence ID" value="NIZ61998.1"/>
    <property type="molecule type" value="Genomic_DNA"/>
</dbReference>
<dbReference type="RefSeq" id="WP_167684634.1">
    <property type="nucleotide sequence ID" value="NZ_QHLQ01000013.1"/>
</dbReference>